<dbReference type="InterPro" id="IPR029068">
    <property type="entry name" value="Glyas_Bleomycin-R_OHBP_Dase"/>
</dbReference>
<dbReference type="InterPro" id="IPR009725">
    <property type="entry name" value="3_dmu_93_MTrfase"/>
</dbReference>
<dbReference type="SUPFAM" id="SSF54593">
    <property type="entry name" value="Glyoxalase/Bleomycin resistance protein/Dihydroxybiphenyl dioxygenase"/>
    <property type="match status" value="1"/>
</dbReference>
<dbReference type="Pfam" id="PF06983">
    <property type="entry name" value="3-dmu-9_3-mt"/>
    <property type="match status" value="1"/>
</dbReference>
<evidence type="ECO:0000313" key="2">
    <source>
        <dbReference type="EMBL" id="TDE34173.1"/>
    </source>
</evidence>
<name>A0A4R5EIM1_9ACTN</name>
<sequence>MQKITTYLWFDDQAEEAATFYTSVFADSRIVEVQRQHGPAGPVMMVTFDLAGQRFLALNGGPQFAFTEAISLYVDCESQGEVDELWARLTEGGEESQCGWLKDRWGLSWQIVPRVLPELLADPDPARAERAMKAMMGMQKIDIRALEEAAGR</sequence>
<feature type="domain" description="PhnB-like" evidence="1">
    <location>
        <begin position="2"/>
        <end position="112"/>
    </location>
</feature>
<dbReference type="PANTHER" id="PTHR33990">
    <property type="entry name" value="PROTEIN YJDN-RELATED"/>
    <property type="match status" value="1"/>
</dbReference>
<comment type="caution">
    <text evidence="2">The sequence shown here is derived from an EMBL/GenBank/DDBJ whole genome shotgun (WGS) entry which is preliminary data.</text>
</comment>
<reference evidence="2 3" key="1">
    <citation type="submission" date="2019-03" db="EMBL/GenBank/DDBJ databases">
        <title>Draft genome sequences of novel Actinobacteria.</title>
        <authorList>
            <person name="Sahin N."/>
            <person name="Ay H."/>
            <person name="Saygin H."/>
        </authorList>
    </citation>
    <scope>NUCLEOTIDE SEQUENCE [LARGE SCALE GENOMIC DNA]</scope>
    <source>
        <strain evidence="2 3">6K102</strain>
    </source>
</reference>
<dbReference type="Gene3D" id="3.10.180.10">
    <property type="entry name" value="2,3-Dihydroxybiphenyl 1,2-Dioxygenase, domain 1"/>
    <property type="match status" value="1"/>
</dbReference>
<dbReference type="AlphaFoldDB" id="A0A4R5EIM1"/>
<accession>A0A4R5EIM1</accession>
<dbReference type="RefSeq" id="WP_132638165.1">
    <property type="nucleotide sequence ID" value="NZ_SMLD01000150.1"/>
</dbReference>
<keyword evidence="3" id="KW-1185">Reference proteome</keyword>
<dbReference type="PANTHER" id="PTHR33990:SF2">
    <property type="entry name" value="PHNB-LIKE DOMAIN-CONTAINING PROTEIN"/>
    <property type="match status" value="1"/>
</dbReference>
<proteinExistence type="predicted"/>
<protein>
    <submittedName>
        <fullName evidence="2">VOC family protein</fullName>
    </submittedName>
</protein>
<gene>
    <name evidence="2" type="ORF">E1295_37315</name>
</gene>
<dbReference type="Proteomes" id="UP000295136">
    <property type="component" value="Unassembled WGS sequence"/>
</dbReference>
<dbReference type="PIRSF" id="PIRSF021700">
    <property type="entry name" value="3_dmu_93_MTrfase"/>
    <property type="match status" value="1"/>
</dbReference>
<evidence type="ECO:0000259" key="1">
    <source>
        <dbReference type="Pfam" id="PF06983"/>
    </source>
</evidence>
<dbReference type="EMBL" id="SMLD01000150">
    <property type="protein sequence ID" value="TDE34173.1"/>
    <property type="molecule type" value="Genomic_DNA"/>
</dbReference>
<evidence type="ECO:0000313" key="3">
    <source>
        <dbReference type="Proteomes" id="UP000295136"/>
    </source>
</evidence>
<dbReference type="InterPro" id="IPR028973">
    <property type="entry name" value="PhnB-like"/>
</dbReference>
<dbReference type="CDD" id="cd06588">
    <property type="entry name" value="PhnB_like"/>
    <property type="match status" value="1"/>
</dbReference>
<organism evidence="2 3">
    <name type="scientific">Nonomuraea mesophila</name>
    <dbReference type="NCBI Taxonomy" id="2530382"/>
    <lineage>
        <taxon>Bacteria</taxon>
        <taxon>Bacillati</taxon>
        <taxon>Actinomycetota</taxon>
        <taxon>Actinomycetes</taxon>
        <taxon>Streptosporangiales</taxon>
        <taxon>Streptosporangiaceae</taxon>
        <taxon>Nonomuraea</taxon>
    </lineage>
</organism>